<dbReference type="EMBL" id="CP021422">
    <property type="protein sequence ID" value="ASB39266.1"/>
    <property type="molecule type" value="Genomic_DNA"/>
</dbReference>
<dbReference type="AlphaFoldDB" id="A0A1Z2XLF2"/>
<evidence type="ECO:0000313" key="2">
    <source>
        <dbReference type="EMBL" id="QQR28553.1"/>
    </source>
</evidence>
<dbReference type="Proteomes" id="UP000196710">
    <property type="component" value="Chromosome"/>
</dbReference>
<dbReference type="SUPFAM" id="SSF81301">
    <property type="entry name" value="Nucleotidyltransferase"/>
    <property type="match status" value="1"/>
</dbReference>
<name>A0A1Z2XLF2_9FIRM</name>
<sequence>MSEKLLYKEDVLSIARGIEFIGPDCWLTSGAALVLFGVRESTHDVDLICTKKLADRLEAEGYPFHRDGLDNTRIFAVSEYVEVLEDWETEEVVQVEGLPTASLLSIRKQKAALGREKDLRDIALIDSFLQKEGR</sequence>
<reference evidence="2 4" key="3">
    <citation type="submission" date="2020-11" db="EMBL/GenBank/DDBJ databases">
        <title>Closed and high quality bacterial genomes of the OMM12 community.</title>
        <authorList>
            <person name="Marbouty M."/>
            <person name="Lamy-Besnier Q."/>
            <person name="Debarbieux L."/>
            <person name="Koszul R."/>
        </authorList>
    </citation>
    <scope>NUCLEOTIDE SEQUENCE [LARGE SCALE GENOMIC DNA]</scope>
    <source>
        <strain evidence="2 4">KB18</strain>
    </source>
</reference>
<organism evidence="2 4">
    <name type="scientific">Acutalibacter muris</name>
    <dbReference type="NCBI Taxonomy" id="1796620"/>
    <lineage>
        <taxon>Bacteria</taxon>
        <taxon>Bacillati</taxon>
        <taxon>Bacillota</taxon>
        <taxon>Clostridia</taxon>
        <taxon>Eubacteriales</taxon>
        <taxon>Acutalibacteraceae</taxon>
        <taxon>Acutalibacter</taxon>
    </lineage>
</organism>
<dbReference type="KEGG" id="amur:ADH66_00490"/>
<evidence type="ECO:0000313" key="3">
    <source>
        <dbReference type="Proteomes" id="UP000196710"/>
    </source>
</evidence>
<proteinExistence type="predicted"/>
<gene>
    <name evidence="1" type="ORF">ADH66_00490</name>
    <name evidence="2" type="ORF">I5Q82_10485</name>
</gene>
<dbReference type="EMBL" id="CP065321">
    <property type="protein sequence ID" value="QQR28553.1"/>
    <property type="molecule type" value="Genomic_DNA"/>
</dbReference>
<evidence type="ECO:0000313" key="1">
    <source>
        <dbReference type="EMBL" id="ASB39266.1"/>
    </source>
</evidence>
<protein>
    <recommendedName>
        <fullName evidence="5">Nucleotidyltransferase</fullName>
    </recommendedName>
</protein>
<reference evidence="1" key="1">
    <citation type="journal article" date="2017" name="Genome Announc.">
        <title>High-Quality Whole-Genome Sequences of the Oligo-Mouse-Microbiota Bacterial Community.</title>
        <authorList>
            <person name="Garzetti D."/>
            <person name="Brugiroux S."/>
            <person name="Bunk B."/>
            <person name="Pukall R."/>
            <person name="McCoy K.D."/>
            <person name="Macpherson A.J."/>
            <person name="Stecher B."/>
        </authorList>
    </citation>
    <scope>NUCLEOTIDE SEQUENCE</scope>
    <source>
        <strain evidence="1">KB18</strain>
    </source>
</reference>
<evidence type="ECO:0000313" key="4">
    <source>
        <dbReference type="Proteomes" id="UP000596035"/>
    </source>
</evidence>
<evidence type="ECO:0008006" key="5">
    <source>
        <dbReference type="Google" id="ProtNLM"/>
    </source>
</evidence>
<dbReference type="RefSeq" id="WP_066537097.1">
    <property type="nucleotide sequence ID" value="NZ_CP021422.1"/>
</dbReference>
<dbReference type="Proteomes" id="UP000596035">
    <property type="component" value="Chromosome"/>
</dbReference>
<dbReference type="InterPro" id="IPR043519">
    <property type="entry name" value="NT_sf"/>
</dbReference>
<reference evidence="3" key="2">
    <citation type="submission" date="2017-05" db="EMBL/GenBank/DDBJ databases">
        <title>Improved OligoMM genomes.</title>
        <authorList>
            <person name="Garzetti D."/>
        </authorList>
    </citation>
    <scope>NUCLEOTIDE SEQUENCE [LARGE SCALE GENOMIC DNA]</scope>
    <source>
        <strain evidence="3">KB18</strain>
    </source>
</reference>
<accession>A0A1Z2XLF2</accession>
<keyword evidence="3" id="KW-1185">Reference proteome</keyword>